<evidence type="ECO:0000256" key="1">
    <source>
        <dbReference type="SAM" id="MobiDB-lite"/>
    </source>
</evidence>
<dbReference type="GO" id="GO:0000307">
    <property type="term" value="C:cyclin-dependent protein kinase holoenzyme complex"/>
    <property type="evidence" value="ECO:0007669"/>
    <property type="project" value="TreeGrafter"/>
</dbReference>
<protein>
    <recommendedName>
        <fullName evidence="4">Cyclin N-terminal domain-containing protein</fullName>
    </recommendedName>
</protein>
<gene>
    <name evidence="2" type="ORF">HYPSUDRAFT_55896</name>
</gene>
<dbReference type="PANTHER" id="PTHR15615:SF36">
    <property type="entry name" value="PHO85 CYCLIN-5"/>
    <property type="match status" value="1"/>
</dbReference>
<dbReference type="OrthoDB" id="286814at2759"/>
<dbReference type="CDD" id="cd20557">
    <property type="entry name" value="CYCLIN_ScPCL1-like"/>
    <property type="match status" value="1"/>
</dbReference>
<keyword evidence="3" id="KW-1185">Reference proteome</keyword>
<dbReference type="EMBL" id="KN817564">
    <property type="protein sequence ID" value="KJA20741.1"/>
    <property type="molecule type" value="Genomic_DNA"/>
</dbReference>
<dbReference type="GO" id="GO:0016538">
    <property type="term" value="F:cyclin-dependent protein serine/threonine kinase regulator activity"/>
    <property type="evidence" value="ECO:0007669"/>
    <property type="project" value="TreeGrafter"/>
</dbReference>
<dbReference type="AlphaFoldDB" id="A0A0D2NW86"/>
<dbReference type="PANTHER" id="PTHR15615">
    <property type="match status" value="1"/>
</dbReference>
<organism evidence="2 3">
    <name type="scientific">Hypholoma sublateritium (strain FD-334 SS-4)</name>
    <dbReference type="NCBI Taxonomy" id="945553"/>
    <lineage>
        <taxon>Eukaryota</taxon>
        <taxon>Fungi</taxon>
        <taxon>Dikarya</taxon>
        <taxon>Basidiomycota</taxon>
        <taxon>Agaricomycotina</taxon>
        <taxon>Agaricomycetes</taxon>
        <taxon>Agaricomycetidae</taxon>
        <taxon>Agaricales</taxon>
        <taxon>Agaricineae</taxon>
        <taxon>Strophariaceae</taxon>
        <taxon>Hypholoma</taxon>
    </lineage>
</organism>
<proteinExistence type="predicted"/>
<feature type="region of interest" description="Disordered" evidence="1">
    <location>
        <begin position="486"/>
        <end position="520"/>
    </location>
</feature>
<dbReference type="Proteomes" id="UP000054270">
    <property type="component" value="Unassembled WGS sequence"/>
</dbReference>
<dbReference type="STRING" id="945553.A0A0D2NW86"/>
<evidence type="ECO:0000313" key="2">
    <source>
        <dbReference type="EMBL" id="KJA20741.1"/>
    </source>
</evidence>
<dbReference type="InterPro" id="IPR013922">
    <property type="entry name" value="Cyclin_PHO80-like"/>
</dbReference>
<evidence type="ECO:0008006" key="4">
    <source>
        <dbReference type="Google" id="ProtNLM"/>
    </source>
</evidence>
<sequence>MHSATQLIAQRAPPAIRTKTRWQPYHSVAAPSTPLALRSPTVSCSSANTPMPFVVPSQDSRQCDLPAKELLHPHIPPTPLNQPQTSKDPIQRDASKHKFAAGLIDQAVNILSEIWRPQDVPDIFKAPSKGSPLGSALGHAMPLSAHQSLPSMASTSHISQPPPSIAAMMAHHHSSFTSPSPQALISAADNLLPMKTFVHEVLKRSRTSGSILQAALCYLEAIRSKVPEILQQEKMGIRAHYQPETKILPATEAELAHEAELAALEDAQGFVSDTVEQLVADETKTVRVTDSENDQLDSMQHILDEDRASISSLVVEPSAPADSLSAPSRSQNLPSPLLCPRRAFLASLILASKFFQDKCYSNRAWAKLSGLPPREIGRCERALGQALEWRLWVGKSSLQAFSAPPTRTLSRSQSENIISSSSSQTLPVLAGKPVRKCATILADGFAEIASSYSVPLSHNPASSQDQIMSETENTMSMPPLSAAFRAPSSQFTEQGTSTPSPDTPALTYSPSSTDSSGDRTIQMSTFEDGMFPGSQPWTDTLSTSTLNTCSTDSSCKHSAIFGASRMIKSTFDIVSVADSELGSYGSHMGTYPWQVDSQFISLETTGVH</sequence>
<dbReference type="OMA" id="WVSEGEI"/>
<dbReference type="GO" id="GO:0005634">
    <property type="term" value="C:nucleus"/>
    <property type="evidence" value="ECO:0007669"/>
    <property type="project" value="TreeGrafter"/>
</dbReference>
<dbReference type="GO" id="GO:0019901">
    <property type="term" value="F:protein kinase binding"/>
    <property type="evidence" value="ECO:0007669"/>
    <property type="project" value="InterPro"/>
</dbReference>
<evidence type="ECO:0000313" key="3">
    <source>
        <dbReference type="Proteomes" id="UP000054270"/>
    </source>
</evidence>
<feature type="compositionally biased region" description="Polar residues" evidence="1">
    <location>
        <begin position="487"/>
        <end position="520"/>
    </location>
</feature>
<accession>A0A0D2NW86</accession>
<dbReference type="Gene3D" id="1.10.472.10">
    <property type="entry name" value="Cyclin-like"/>
    <property type="match status" value="1"/>
</dbReference>
<reference evidence="3" key="1">
    <citation type="submission" date="2014-04" db="EMBL/GenBank/DDBJ databases">
        <title>Evolutionary Origins and Diversification of the Mycorrhizal Mutualists.</title>
        <authorList>
            <consortium name="DOE Joint Genome Institute"/>
            <consortium name="Mycorrhizal Genomics Consortium"/>
            <person name="Kohler A."/>
            <person name="Kuo A."/>
            <person name="Nagy L.G."/>
            <person name="Floudas D."/>
            <person name="Copeland A."/>
            <person name="Barry K.W."/>
            <person name="Cichocki N."/>
            <person name="Veneault-Fourrey C."/>
            <person name="LaButti K."/>
            <person name="Lindquist E.A."/>
            <person name="Lipzen A."/>
            <person name="Lundell T."/>
            <person name="Morin E."/>
            <person name="Murat C."/>
            <person name="Riley R."/>
            <person name="Ohm R."/>
            <person name="Sun H."/>
            <person name="Tunlid A."/>
            <person name="Henrissat B."/>
            <person name="Grigoriev I.V."/>
            <person name="Hibbett D.S."/>
            <person name="Martin F."/>
        </authorList>
    </citation>
    <scope>NUCLEOTIDE SEQUENCE [LARGE SCALE GENOMIC DNA]</scope>
    <source>
        <strain evidence="3">FD-334 SS-4</strain>
    </source>
</reference>
<name>A0A0D2NW86_HYPSF</name>